<sequence length="73" mass="8556">MEQRIAEARDALLRHIRRENRAVDPERLVGLLTADGYSRREIQAALHLAMSRNQIRIDREMRFFRPGKTLQAA</sequence>
<comment type="caution">
    <text evidence="1">The sequence shown here is derived from an EMBL/GenBank/DDBJ whole genome shotgun (WGS) entry which is preliminary data.</text>
</comment>
<dbReference type="AlphaFoldDB" id="A0A9X1AEZ3"/>
<organism evidence="1 2">
    <name type="scientific">Aminobacter anthyllidis</name>
    <dbReference type="NCBI Taxonomy" id="1035067"/>
    <lineage>
        <taxon>Bacteria</taxon>
        <taxon>Pseudomonadati</taxon>
        <taxon>Pseudomonadota</taxon>
        <taxon>Alphaproteobacteria</taxon>
        <taxon>Hyphomicrobiales</taxon>
        <taxon>Phyllobacteriaceae</taxon>
        <taxon>Aminobacter</taxon>
    </lineage>
</organism>
<reference evidence="1" key="2">
    <citation type="submission" date="2021-03" db="EMBL/GenBank/DDBJ databases">
        <authorList>
            <person name="Artuso I."/>
            <person name="Turrini P."/>
            <person name="Pirolo M."/>
            <person name="Lugli G.A."/>
            <person name="Ventura M."/>
            <person name="Visca P."/>
        </authorList>
    </citation>
    <scope>NUCLEOTIDE SEQUENCE</scope>
    <source>
        <strain evidence="1">LMG 26462</strain>
    </source>
</reference>
<dbReference type="EMBL" id="JAFLWW010000007">
    <property type="protein sequence ID" value="MBT1158571.1"/>
    <property type="molecule type" value="Genomic_DNA"/>
</dbReference>
<reference evidence="1" key="1">
    <citation type="journal article" date="2021" name="Microorganisms">
        <title>Phylogenomic Reconstruction and Metabolic Potential of the Genus Aminobacter.</title>
        <authorList>
            <person name="Artuso I."/>
            <person name="Turrini P."/>
            <person name="Pirolo M."/>
            <person name="Lugli G.A."/>
            <person name="Ventura M."/>
            <person name="Visca P."/>
        </authorList>
    </citation>
    <scope>NUCLEOTIDE SEQUENCE</scope>
    <source>
        <strain evidence="1">LMG 26462</strain>
    </source>
</reference>
<protein>
    <submittedName>
        <fullName evidence="1">Uncharacterized protein</fullName>
    </submittedName>
</protein>
<accession>A0A9X1AEZ3</accession>
<gene>
    <name evidence="1" type="ORF">J1C56_23545</name>
</gene>
<evidence type="ECO:0000313" key="1">
    <source>
        <dbReference type="EMBL" id="MBT1158571.1"/>
    </source>
</evidence>
<name>A0A9X1AEZ3_9HYPH</name>
<proteinExistence type="predicted"/>
<dbReference type="Proteomes" id="UP001138921">
    <property type="component" value="Unassembled WGS sequence"/>
</dbReference>
<dbReference type="RefSeq" id="WP_214392454.1">
    <property type="nucleotide sequence ID" value="NZ_JAFLWW010000007.1"/>
</dbReference>
<keyword evidence="2" id="KW-1185">Reference proteome</keyword>
<evidence type="ECO:0000313" key="2">
    <source>
        <dbReference type="Proteomes" id="UP001138921"/>
    </source>
</evidence>